<dbReference type="RefSeq" id="WP_143739149.1">
    <property type="nucleotide sequence ID" value="NZ_CP126958.1"/>
</dbReference>
<sequence>MDEESKGNKGAIKCIYSTVTIQLKKLNDKKITLILTERDEFSEFCIFEELLDLSFNDSKLVNKFIEFTENIICLGVSKIRLDEIVHGYFQKYHKKIYEHIKHYHEHQENQELYQYLLYCVFFNEESLFSSEILLNLIDCKTDDLTLVLVFILIYRQNNTDILIDALNSIDQLLNKTHNIYFESKNKYKNPDEDKEETVRFNEKFWFLRYFIYSLIDYEIIDINDYYIKKDIKKDHKKRYQSELNWIYIKSKTANDRTTRFYDYLLSNGVKFVSFGDDLKFKF</sequence>
<evidence type="ECO:0000313" key="1">
    <source>
        <dbReference type="EMBL" id="MCY3026373.1"/>
    </source>
</evidence>
<dbReference type="Proteomes" id="UP001072007">
    <property type="component" value="Unassembled WGS sequence"/>
</dbReference>
<protein>
    <submittedName>
        <fullName evidence="1">Uncharacterized protein</fullName>
    </submittedName>
</protein>
<proteinExistence type="predicted"/>
<dbReference type="GeneID" id="86971606"/>
<dbReference type="EMBL" id="JAOTMD010000024">
    <property type="protein sequence ID" value="MCY3026373.1"/>
    <property type="molecule type" value="Genomic_DNA"/>
</dbReference>
<gene>
    <name evidence="1" type="ORF">ODY23_08755</name>
</gene>
<organism evidence="1 2">
    <name type="scientific">Aerococcus loyolae</name>
    <dbReference type="NCBI Taxonomy" id="2976809"/>
    <lineage>
        <taxon>Bacteria</taxon>
        <taxon>Bacillati</taxon>
        <taxon>Bacillota</taxon>
        <taxon>Bacilli</taxon>
        <taxon>Lactobacillales</taxon>
        <taxon>Aerococcaceae</taxon>
        <taxon>Aerococcus</taxon>
    </lineage>
</organism>
<comment type="caution">
    <text evidence="1">The sequence shown here is derived from an EMBL/GenBank/DDBJ whole genome shotgun (WGS) entry which is preliminary data.</text>
</comment>
<keyword evidence="2" id="KW-1185">Reference proteome</keyword>
<name>A0ABT4C3X7_9LACT</name>
<evidence type="ECO:0000313" key="2">
    <source>
        <dbReference type="Proteomes" id="UP001072007"/>
    </source>
</evidence>
<accession>A0ABT4C3X7</accession>
<reference evidence="1" key="1">
    <citation type="submission" date="2024-05" db="EMBL/GenBank/DDBJ databases">
        <title>Aerococcus urinae taxonomy study.</title>
        <authorList>
            <person name="Christensen J."/>
            <person name="Senneby E."/>
        </authorList>
    </citation>
    <scope>NUCLEOTIDE SEQUENCE</scope>
    <source>
        <strain evidence="1">CDC-3352-U95</strain>
    </source>
</reference>